<organism evidence="1 2">
    <name type="scientific">Trichonephila inaurata madagascariensis</name>
    <dbReference type="NCBI Taxonomy" id="2747483"/>
    <lineage>
        <taxon>Eukaryota</taxon>
        <taxon>Metazoa</taxon>
        <taxon>Ecdysozoa</taxon>
        <taxon>Arthropoda</taxon>
        <taxon>Chelicerata</taxon>
        <taxon>Arachnida</taxon>
        <taxon>Araneae</taxon>
        <taxon>Araneomorphae</taxon>
        <taxon>Entelegynae</taxon>
        <taxon>Araneoidea</taxon>
        <taxon>Nephilidae</taxon>
        <taxon>Trichonephila</taxon>
        <taxon>Trichonephila inaurata</taxon>
    </lineage>
</organism>
<proteinExistence type="predicted"/>
<protein>
    <submittedName>
        <fullName evidence="1">Uncharacterized protein</fullName>
    </submittedName>
</protein>
<accession>A0A8X7C313</accession>
<dbReference type="EMBL" id="BMAV01010197">
    <property type="protein sequence ID" value="GFY55126.1"/>
    <property type="molecule type" value="Genomic_DNA"/>
</dbReference>
<reference evidence="1" key="1">
    <citation type="submission" date="2020-08" db="EMBL/GenBank/DDBJ databases">
        <title>Multicomponent nature underlies the extraordinary mechanical properties of spider dragline silk.</title>
        <authorList>
            <person name="Kono N."/>
            <person name="Nakamura H."/>
            <person name="Mori M."/>
            <person name="Yoshida Y."/>
            <person name="Ohtoshi R."/>
            <person name="Malay A.D."/>
            <person name="Moran D.A.P."/>
            <person name="Tomita M."/>
            <person name="Numata K."/>
            <person name="Arakawa K."/>
        </authorList>
    </citation>
    <scope>NUCLEOTIDE SEQUENCE</scope>
</reference>
<comment type="caution">
    <text evidence="1">The sequence shown here is derived from an EMBL/GenBank/DDBJ whole genome shotgun (WGS) entry which is preliminary data.</text>
</comment>
<evidence type="ECO:0000313" key="1">
    <source>
        <dbReference type="EMBL" id="GFY55126.1"/>
    </source>
</evidence>
<gene>
    <name evidence="1" type="ORF">TNIN_281091</name>
</gene>
<keyword evidence="2" id="KW-1185">Reference proteome</keyword>
<evidence type="ECO:0000313" key="2">
    <source>
        <dbReference type="Proteomes" id="UP000886998"/>
    </source>
</evidence>
<name>A0A8X7C313_9ARAC</name>
<dbReference type="AlphaFoldDB" id="A0A8X7C313"/>
<dbReference type="Proteomes" id="UP000886998">
    <property type="component" value="Unassembled WGS sequence"/>
</dbReference>
<sequence>MEFCLLRNLGSCQCTIRCISINTKRTSSSYNPGLAPRDFTLSSKHKGYSGGKQFTNDEYLKQKVPSVARIFSADEEYKIGTEKLIPLYEMGLRLR</sequence>